<evidence type="ECO:0000259" key="8">
    <source>
        <dbReference type="Pfam" id="PF00920"/>
    </source>
</evidence>
<evidence type="ECO:0000256" key="3">
    <source>
        <dbReference type="ARBA" id="ARBA00023004"/>
    </source>
</evidence>
<keyword evidence="4" id="KW-0411">Iron-sulfur</keyword>
<evidence type="ECO:0000256" key="4">
    <source>
        <dbReference type="ARBA" id="ARBA00023014"/>
    </source>
</evidence>
<keyword evidence="7" id="KW-1133">Transmembrane helix</keyword>
<comment type="caution">
    <text evidence="9">The sequence shown here is derived from an EMBL/GenBank/DDBJ whole genome shotgun (WGS) entry which is preliminary data.</text>
</comment>
<evidence type="ECO:0000256" key="6">
    <source>
        <dbReference type="SAM" id="MobiDB-lite"/>
    </source>
</evidence>
<dbReference type="InterPro" id="IPR000581">
    <property type="entry name" value="ILV_EDD_N"/>
</dbReference>
<keyword evidence="7" id="KW-0472">Membrane</keyword>
<evidence type="ECO:0000256" key="1">
    <source>
        <dbReference type="ARBA" id="ARBA00006486"/>
    </source>
</evidence>
<evidence type="ECO:0000256" key="7">
    <source>
        <dbReference type="SAM" id="Phobius"/>
    </source>
</evidence>
<dbReference type="InterPro" id="IPR052352">
    <property type="entry name" value="Sugar_Degrad_Dehydratases"/>
</dbReference>
<proteinExistence type="inferred from homology"/>
<organism evidence="9 10">
    <name type="scientific">Xylaria arbuscula</name>
    <dbReference type="NCBI Taxonomy" id="114810"/>
    <lineage>
        <taxon>Eukaryota</taxon>
        <taxon>Fungi</taxon>
        <taxon>Dikarya</taxon>
        <taxon>Ascomycota</taxon>
        <taxon>Pezizomycotina</taxon>
        <taxon>Sordariomycetes</taxon>
        <taxon>Xylariomycetidae</taxon>
        <taxon>Xylariales</taxon>
        <taxon>Xylariaceae</taxon>
        <taxon>Xylaria</taxon>
    </lineage>
</organism>
<keyword evidence="7" id="KW-0812">Transmembrane</keyword>
<evidence type="ECO:0000256" key="5">
    <source>
        <dbReference type="ARBA" id="ARBA00023239"/>
    </source>
</evidence>
<dbReference type="InterPro" id="IPR037237">
    <property type="entry name" value="IlvD/EDD_N"/>
</dbReference>
<feature type="domain" description="Dihydroxy-acid/6-phosphogluconate dehydratase N-terminal" evidence="8">
    <location>
        <begin position="254"/>
        <end position="318"/>
    </location>
</feature>
<evidence type="ECO:0000256" key="2">
    <source>
        <dbReference type="ARBA" id="ARBA00022723"/>
    </source>
</evidence>
<feature type="compositionally biased region" description="Low complexity" evidence="6">
    <location>
        <begin position="65"/>
        <end position="82"/>
    </location>
</feature>
<comment type="similarity">
    <text evidence="1">Belongs to the IlvD/Edd family.</text>
</comment>
<evidence type="ECO:0000313" key="10">
    <source>
        <dbReference type="Proteomes" id="UP001148614"/>
    </source>
</evidence>
<dbReference type="GO" id="GO:0016829">
    <property type="term" value="F:lyase activity"/>
    <property type="evidence" value="ECO:0007669"/>
    <property type="project" value="UniProtKB-KW"/>
</dbReference>
<gene>
    <name evidence="9" type="ORF">NPX13_g6725</name>
</gene>
<reference evidence="9" key="1">
    <citation type="submission" date="2022-07" db="EMBL/GenBank/DDBJ databases">
        <title>Genome Sequence of Xylaria arbuscula.</title>
        <authorList>
            <person name="Buettner E."/>
        </authorList>
    </citation>
    <scope>NUCLEOTIDE SEQUENCE</scope>
    <source>
        <strain evidence="9">VT107</strain>
    </source>
</reference>
<dbReference type="Pfam" id="PF00920">
    <property type="entry name" value="ILVD_EDD_N"/>
    <property type="match status" value="1"/>
</dbReference>
<sequence length="402" mass="43162">MISPSSFITPTLALAERKDCPRGYDFYNCYSSYDCCDVDPCDYEYGHASDPCYVAGGHPLQETTTTTITTTKHTQATTLADSTTEDPETDTETETSTTDDPETSSSSSSTETDAPTTTTADGTTLSTSIISTSDALNSATRTLPAPLPTTSSPSEDNSLPNGTIAGISVVSAVGTILILTSFFWFARRRRMSKRMSSMRGTSPTPMDSPSLGFDFGFGTTGGGSSPAIAYGSNSIRHPRAMQRTTHALNRHPHVAGTITLDTFDEIGRKTPLLVDLKPSGSNYMTDFHNSGGMAALLRELRPLLHLQAKTVLGNTLGELLDAEPVIPIPRELSCIAPFSEPLYPTSSLVVLHGNLAPNPSSRTPDQQSYFAGSADLARRIDDEDLDVTPRQRPRAAEHRPRG</sequence>
<feature type="compositionally biased region" description="Low complexity" evidence="6">
    <location>
        <begin position="103"/>
        <end position="154"/>
    </location>
</feature>
<protein>
    <recommendedName>
        <fullName evidence="8">Dihydroxy-acid/6-phosphogluconate dehydratase N-terminal domain-containing protein</fullName>
    </recommendedName>
</protein>
<dbReference type="VEuPathDB" id="FungiDB:F4678DRAFT_449573"/>
<dbReference type="GO" id="GO:0051536">
    <property type="term" value="F:iron-sulfur cluster binding"/>
    <property type="evidence" value="ECO:0007669"/>
    <property type="project" value="UniProtKB-KW"/>
</dbReference>
<feature type="region of interest" description="Disordered" evidence="6">
    <location>
        <begin position="373"/>
        <end position="402"/>
    </location>
</feature>
<keyword evidence="3" id="KW-0408">Iron</keyword>
<dbReference type="AlphaFoldDB" id="A0A9W8NBT9"/>
<dbReference type="PANTHER" id="PTHR43183:SF1">
    <property type="entry name" value="HYPOTHETICAL DIHYDROXY-ACID DEHYDRATASE (EUROFUNG)-RELATED"/>
    <property type="match status" value="1"/>
</dbReference>
<keyword evidence="2" id="KW-0479">Metal-binding</keyword>
<name>A0A9W8NBT9_9PEZI</name>
<accession>A0A9W8NBT9</accession>
<dbReference type="GO" id="GO:0046872">
    <property type="term" value="F:metal ion binding"/>
    <property type="evidence" value="ECO:0007669"/>
    <property type="project" value="UniProtKB-KW"/>
</dbReference>
<feature type="transmembrane region" description="Helical" evidence="7">
    <location>
        <begin position="164"/>
        <end position="186"/>
    </location>
</feature>
<dbReference type="PANTHER" id="PTHR43183">
    <property type="entry name" value="HYPOTHETICAL DIHYDROXYACID DEHYDRATASE (EUROFUNG)-RELATED"/>
    <property type="match status" value="1"/>
</dbReference>
<feature type="compositionally biased region" description="Acidic residues" evidence="6">
    <location>
        <begin position="83"/>
        <end position="102"/>
    </location>
</feature>
<keyword evidence="10" id="KW-1185">Reference proteome</keyword>
<dbReference type="Proteomes" id="UP001148614">
    <property type="component" value="Unassembled WGS sequence"/>
</dbReference>
<evidence type="ECO:0000313" key="9">
    <source>
        <dbReference type="EMBL" id="KAJ3567557.1"/>
    </source>
</evidence>
<dbReference type="SUPFAM" id="SSF143975">
    <property type="entry name" value="IlvD/EDD N-terminal domain-like"/>
    <property type="match status" value="1"/>
</dbReference>
<keyword evidence="5" id="KW-0456">Lyase</keyword>
<dbReference type="EMBL" id="JANPWZ010001227">
    <property type="protein sequence ID" value="KAJ3567557.1"/>
    <property type="molecule type" value="Genomic_DNA"/>
</dbReference>
<feature type="region of interest" description="Disordered" evidence="6">
    <location>
        <begin position="65"/>
        <end position="159"/>
    </location>
</feature>